<protein>
    <recommendedName>
        <fullName evidence="7">tRNA modification GTPase MnmE</fullName>
        <ecNumber evidence="7">3.6.-.-</ecNumber>
    </recommendedName>
</protein>
<dbReference type="Gene3D" id="1.20.120.430">
    <property type="entry name" value="tRNA modification GTPase MnmE domain 2"/>
    <property type="match status" value="1"/>
</dbReference>
<dbReference type="InterPro" id="IPR031168">
    <property type="entry name" value="G_TrmE"/>
</dbReference>
<comment type="cofactor">
    <cofactor evidence="7">
        <name>K(+)</name>
        <dbReference type="ChEBI" id="CHEBI:29103"/>
    </cofactor>
    <text evidence="7">Binds 1 potassium ion per subunit.</text>
</comment>
<evidence type="ECO:0000313" key="12">
    <source>
        <dbReference type="EMBL" id="KUK90655.1"/>
    </source>
</evidence>
<accession>A0A124FU06</accession>
<keyword evidence="3 7" id="KW-0547">Nucleotide-binding</keyword>
<dbReference type="InterPro" id="IPR005225">
    <property type="entry name" value="Small_GTP-bd"/>
</dbReference>
<dbReference type="GO" id="GO:0046872">
    <property type="term" value="F:metal ion binding"/>
    <property type="evidence" value="ECO:0007669"/>
    <property type="project" value="UniProtKB-KW"/>
</dbReference>
<dbReference type="GO" id="GO:0003924">
    <property type="term" value="F:GTPase activity"/>
    <property type="evidence" value="ECO:0007669"/>
    <property type="project" value="UniProtKB-UniRule"/>
</dbReference>
<reference evidence="10 15" key="3">
    <citation type="journal article" date="2018" name="Nat. Biotechnol.">
        <title>A standardized bacterial taxonomy based on genome phylogeny substantially revises the tree of life.</title>
        <authorList>
            <person name="Parks D.H."/>
            <person name="Chuvochina M."/>
            <person name="Waite D.W."/>
            <person name="Rinke C."/>
            <person name="Skarshewski A."/>
            <person name="Chaumeil P.A."/>
            <person name="Hugenholtz P."/>
        </authorList>
    </citation>
    <scope>NUCLEOTIDE SEQUENCE [LARGE SCALE GENOMIC DNA]</scope>
    <source>
        <strain evidence="10">UBA9905</strain>
    </source>
</reference>
<proteinExistence type="inferred from homology"/>
<feature type="binding site" evidence="7">
    <location>
        <begin position="242"/>
        <end position="248"/>
    </location>
    <ligand>
        <name>GTP</name>
        <dbReference type="ChEBI" id="CHEBI:37565"/>
    </ligand>
</feature>
<reference evidence="13 14" key="2">
    <citation type="journal article" date="2015" name="MBio">
        <title>Genome-Resolved Metagenomic Analysis Reveals Roles for Candidate Phyla and Other Microbial Community Members in Biogeochemical Transformations in Oil Reservoirs.</title>
        <authorList>
            <person name="Hu P."/>
            <person name="Tom L."/>
            <person name="Singh A."/>
            <person name="Thomas B.C."/>
            <person name="Baker B.J."/>
            <person name="Piceno Y.M."/>
            <person name="Andersen G.L."/>
            <person name="Banfield J.F."/>
        </authorList>
    </citation>
    <scope>NUCLEOTIDE SEQUENCE [LARGE SCALE GENOMIC DNA]</scope>
</reference>
<dbReference type="CDD" id="cd14858">
    <property type="entry name" value="TrmE_N"/>
    <property type="match status" value="1"/>
</dbReference>
<gene>
    <name evidence="7 10" type="primary">trmE</name>
    <name evidence="7" type="synonym">mnmE</name>
    <name evidence="10" type="ORF">DIT26_04330</name>
    <name evidence="11" type="ORF">XD86_0911</name>
    <name evidence="12" type="ORF">XE02_0451</name>
</gene>
<feature type="binding site" evidence="7">
    <location>
        <position position="227"/>
    </location>
    <ligand>
        <name>Mg(2+)</name>
        <dbReference type="ChEBI" id="CHEBI:18420"/>
    </ligand>
</feature>
<feature type="binding site" evidence="7">
    <location>
        <begin position="343"/>
        <end position="345"/>
    </location>
    <ligand>
        <name>GTP</name>
        <dbReference type="ChEBI" id="CHEBI:37565"/>
    </ligand>
</feature>
<evidence type="ECO:0000259" key="9">
    <source>
        <dbReference type="PROSITE" id="PS51709"/>
    </source>
</evidence>
<dbReference type="InterPro" id="IPR027368">
    <property type="entry name" value="MnmE_dom2"/>
</dbReference>
<dbReference type="PANTHER" id="PTHR42714:SF2">
    <property type="entry name" value="TRNA MODIFICATION GTPASE GTPBP3, MITOCHONDRIAL"/>
    <property type="match status" value="1"/>
</dbReference>
<keyword evidence="5 7" id="KW-0630">Potassium</keyword>
<dbReference type="Gene3D" id="3.30.1360.120">
    <property type="entry name" value="Probable tRNA modification gtpase trme, domain 1"/>
    <property type="match status" value="1"/>
</dbReference>
<feature type="binding site" evidence="7">
    <location>
        <position position="242"/>
    </location>
    <ligand>
        <name>K(+)</name>
        <dbReference type="ChEBI" id="CHEBI:29103"/>
    </ligand>
</feature>
<evidence type="ECO:0000313" key="10">
    <source>
        <dbReference type="EMBL" id="HCO69801.1"/>
    </source>
</evidence>
<dbReference type="InterPro" id="IPR006073">
    <property type="entry name" value="GTP-bd"/>
</dbReference>
<evidence type="ECO:0000256" key="7">
    <source>
        <dbReference type="HAMAP-Rule" id="MF_00379"/>
    </source>
</evidence>
<feature type="binding site" evidence="7">
    <location>
        <begin position="223"/>
        <end position="228"/>
    </location>
    <ligand>
        <name>GTP</name>
        <dbReference type="ChEBI" id="CHEBI:37565"/>
    </ligand>
</feature>
<feature type="binding site" evidence="7">
    <location>
        <position position="119"/>
    </location>
    <ligand>
        <name>(6S)-5-formyl-5,6,7,8-tetrahydrofolate</name>
        <dbReference type="ChEBI" id="CHEBI:57457"/>
    </ligand>
</feature>
<evidence type="ECO:0000313" key="11">
    <source>
        <dbReference type="EMBL" id="KUK67072.1"/>
    </source>
</evidence>
<evidence type="ECO:0000256" key="3">
    <source>
        <dbReference type="ARBA" id="ARBA00022741"/>
    </source>
</evidence>
<evidence type="ECO:0000256" key="5">
    <source>
        <dbReference type="ARBA" id="ARBA00022958"/>
    </source>
</evidence>
<dbReference type="GO" id="GO:0005525">
    <property type="term" value="F:GTP binding"/>
    <property type="evidence" value="ECO:0007669"/>
    <property type="project" value="UniProtKB-UniRule"/>
</dbReference>
<dbReference type="GO" id="GO:0030488">
    <property type="term" value="P:tRNA methylation"/>
    <property type="evidence" value="ECO:0007669"/>
    <property type="project" value="TreeGrafter"/>
</dbReference>
<evidence type="ECO:0000256" key="6">
    <source>
        <dbReference type="ARBA" id="ARBA00023134"/>
    </source>
</evidence>
<dbReference type="AlphaFoldDB" id="A0A124FU06"/>
<feature type="binding site" evidence="7">
    <location>
        <begin position="267"/>
        <end position="270"/>
    </location>
    <ligand>
        <name>GTP</name>
        <dbReference type="ChEBI" id="CHEBI:37565"/>
    </ligand>
</feature>
<dbReference type="InterPro" id="IPR018948">
    <property type="entry name" value="GTP-bd_TrmE_N"/>
</dbReference>
<organism evidence="11 13">
    <name type="scientific">Mesotoga infera</name>
    <dbReference type="NCBI Taxonomy" id="1236046"/>
    <lineage>
        <taxon>Bacteria</taxon>
        <taxon>Thermotogati</taxon>
        <taxon>Thermotogota</taxon>
        <taxon>Thermotogae</taxon>
        <taxon>Kosmotogales</taxon>
        <taxon>Kosmotogaceae</taxon>
        <taxon>Mesotoga</taxon>
    </lineage>
</organism>
<dbReference type="InterPro" id="IPR025867">
    <property type="entry name" value="MnmE_helical"/>
</dbReference>
<evidence type="ECO:0000256" key="4">
    <source>
        <dbReference type="ARBA" id="ARBA00022842"/>
    </source>
</evidence>
<dbReference type="CDD" id="cd04164">
    <property type="entry name" value="trmE"/>
    <property type="match status" value="1"/>
</dbReference>
<feature type="domain" description="TrmE-type G" evidence="9">
    <location>
        <begin position="213"/>
        <end position="362"/>
    </location>
</feature>
<dbReference type="InterPro" id="IPR027266">
    <property type="entry name" value="TrmE/GcvT-like"/>
</dbReference>
<dbReference type="Proteomes" id="UP000055014">
    <property type="component" value="Unassembled WGS sequence"/>
</dbReference>
<evidence type="ECO:0000256" key="1">
    <source>
        <dbReference type="ARBA" id="ARBA00011043"/>
    </source>
</evidence>
<dbReference type="InterPro" id="IPR027417">
    <property type="entry name" value="P-loop_NTPase"/>
</dbReference>
<comment type="subcellular location">
    <subcellularLocation>
        <location evidence="7">Cytoplasm</location>
    </subcellularLocation>
</comment>
<dbReference type="EMBL" id="DQBS01000106">
    <property type="protein sequence ID" value="HCO69801.1"/>
    <property type="molecule type" value="Genomic_DNA"/>
</dbReference>
<keyword evidence="2 7" id="KW-0819">tRNA processing</keyword>
<dbReference type="SUPFAM" id="SSF52540">
    <property type="entry name" value="P-loop containing nucleoside triphosphate hydrolases"/>
    <property type="match status" value="1"/>
</dbReference>
<feature type="binding site" evidence="7">
    <location>
        <position position="80"/>
    </location>
    <ligand>
        <name>(6S)-5-formyl-5,6,7,8-tetrahydrofolate</name>
        <dbReference type="ChEBI" id="CHEBI:57457"/>
    </ligand>
</feature>
<sequence>MFNDRICALSTPRGISATAVIRCSGQGTVESLMNLLPCTSLLQHRRAQLATFVENDRYIDEVIVTFFKGPASYTGEDLVELSFHGNPLIIENALKALFAVGFRMALPGEFTKRAVLNGKFDLIRAEAINALITSKTEKALEAAINSFRGNLSEEVISFRAKIIELLATVEVELNYPEEIESDYSSLLESLLDLRSKIAEFIASSQNGIVISQGIKTAIVGETNVGKSTLLNALLKRDRAIVSDLPGTTRDTIEEDLNIEGVLFRVVDTAGIRQAENEIEELGIERTQEAIEEAELVILLHDPHNHSDKDLEEALKKKGKRLIVAANKSDIRRVEKASCDVVISARTGEGLKDLERLMLKVTEDITSVGNEVIISARQKQKLSDAMDFIGRSIDAIENGMTIDVTGTMIEQAARSLDDLLGTNVTEDLLERIFSDFCVGK</sequence>
<dbReference type="GO" id="GO:0002098">
    <property type="term" value="P:tRNA wobble uridine modification"/>
    <property type="evidence" value="ECO:0007669"/>
    <property type="project" value="TreeGrafter"/>
</dbReference>
<feature type="binding site" evidence="7">
    <location>
        <position position="223"/>
    </location>
    <ligand>
        <name>K(+)</name>
        <dbReference type="ChEBI" id="CHEBI:29103"/>
    </ligand>
</feature>
<evidence type="ECO:0000256" key="2">
    <source>
        <dbReference type="ARBA" id="ARBA00022694"/>
    </source>
</evidence>
<dbReference type="EC" id="3.6.-.-" evidence="7"/>
<feature type="binding site" evidence="7">
    <location>
        <position position="247"/>
    </location>
    <ligand>
        <name>K(+)</name>
        <dbReference type="ChEBI" id="CHEBI:29103"/>
    </ligand>
</feature>
<dbReference type="EMBL" id="LGGH01000132">
    <property type="protein sequence ID" value="KUK67072.1"/>
    <property type="molecule type" value="Genomic_DNA"/>
</dbReference>
<dbReference type="Pfam" id="PF12631">
    <property type="entry name" value="MnmE_helical"/>
    <property type="match status" value="1"/>
</dbReference>
<keyword evidence="7" id="KW-0479">Metal-binding</keyword>
<dbReference type="InterPro" id="IPR004520">
    <property type="entry name" value="GTPase_MnmE"/>
</dbReference>
<dbReference type="NCBIfam" id="TIGR00231">
    <property type="entry name" value="small_GTP"/>
    <property type="match status" value="1"/>
</dbReference>
<dbReference type="NCBIfam" id="TIGR00450">
    <property type="entry name" value="mnmE_trmE_thdF"/>
    <property type="match status" value="1"/>
</dbReference>
<dbReference type="Pfam" id="PF01926">
    <property type="entry name" value="MMR_HSR1"/>
    <property type="match status" value="1"/>
</dbReference>
<dbReference type="PRINTS" id="PR00449">
    <property type="entry name" value="RASTRNSFRMNG"/>
</dbReference>
<dbReference type="PROSITE" id="PS51709">
    <property type="entry name" value="G_TRME"/>
    <property type="match status" value="1"/>
</dbReference>
<keyword evidence="7" id="KW-0378">Hydrolase</keyword>
<feature type="binding site" evidence="7">
    <location>
        <position position="22"/>
    </location>
    <ligand>
        <name>(6S)-5-formyl-5,6,7,8-tetrahydrofolate</name>
        <dbReference type="ChEBI" id="CHEBI:57457"/>
    </ligand>
</feature>
<dbReference type="Proteomes" id="UP000264215">
    <property type="component" value="Unassembled WGS sequence"/>
</dbReference>
<evidence type="ECO:0000256" key="8">
    <source>
        <dbReference type="RuleBase" id="RU003313"/>
    </source>
</evidence>
<feature type="binding site" evidence="7">
    <location>
        <position position="439"/>
    </location>
    <ligand>
        <name>(6S)-5-formyl-5,6,7,8-tetrahydrofolate</name>
        <dbReference type="ChEBI" id="CHEBI:57457"/>
    </ligand>
</feature>
<feature type="binding site" evidence="7">
    <location>
        <position position="244"/>
    </location>
    <ligand>
        <name>K(+)</name>
        <dbReference type="ChEBI" id="CHEBI:29103"/>
    </ligand>
</feature>
<comment type="function">
    <text evidence="7">Exhibits a very high intrinsic GTPase hydrolysis rate. Involved in the addition of a carboxymethylaminomethyl (cmnm) group at the wobble position (U34) of certain tRNAs, forming tRNA-cmnm(5)s(2)U34.</text>
</comment>
<dbReference type="EMBL" id="LGGW01000025">
    <property type="protein sequence ID" value="KUK90655.1"/>
    <property type="molecule type" value="Genomic_DNA"/>
</dbReference>
<comment type="subunit">
    <text evidence="7">Homodimer. Heterotetramer of two MnmE and two MnmG subunits.</text>
</comment>
<reference evidence="11" key="1">
    <citation type="journal article" date="2015" name="MBio">
        <title>Genome-resolved metagenomic analysis reveals roles for candidate phyla and other microbial community members in biogeochemical transformations in oil reservoirs.</title>
        <authorList>
            <person name="Hu P."/>
            <person name="Tom L."/>
            <person name="Singh A."/>
            <person name="Thomas B.C."/>
            <person name="Baker B.J."/>
            <person name="Piceno Y.M."/>
            <person name="Andersen G.L."/>
            <person name="Banfield J.F."/>
        </authorList>
    </citation>
    <scope>NUCLEOTIDE SEQUENCE [LARGE SCALE GENOMIC DNA]</scope>
    <source>
        <strain evidence="11">46_47</strain>
        <strain evidence="12">46_70</strain>
    </source>
</reference>
<dbReference type="Pfam" id="PF10396">
    <property type="entry name" value="TrmE_N"/>
    <property type="match status" value="1"/>
</dbReference>
<dbReference type="GO" id="GO:0005829">
    <property type="term" value="C:cytosol"/>
    <property type="evidence" value="ECO:0007669"/>
    <property type="project" value="TreeGrafter"/>
</dbReference>
<name>A0A124FU06_9BACT</name>
<dbReference type="PATRIC" id="fig|1236046.5.peg.1659"/>
<keyword evidence="7" id="KW-0963">Cytoplasm</keyword>
<comment type="caution">
    <text evidence="7">Lacks conserved residue(s) required for the propagation of feature annotation.</text>
</comment>
<comment type="similarity">
    <text evidence="1 7 8">Belongs to the TRAFAC class TrmE-Era-EngA-EngB-Septin-like GTPase superfamily. TrmE GTPase family.</text>
</comment>
<dbReference type="HAMAP" id="MF_00379">
    <property type="entry name" value="GTPase_MnmE"/>
    <property type="match status" value="1"/>
</dbReference>
<evidence type="ECO:0000313" key="13">
    <source>
        <dbReference type="Proteomes" id="UP000054260"/>
    </source>
</evidence>
<dbReference type="Gene3D" id="3.40.50.300">
    <property type="entry name" value="P-loop containing nucleotide triphosphate hydrolases"/>
    <property type="match status" value="1"/>
</dbReference>
<evidence type="ECO:0000313" key="14">
    <source>
        <dbReference type="Proteomes" id="UP000055014"/>
    </source>
</evidence>
<dbReference type="PANTHER" id="PTHR42714">
    <property type="entry name" value="TRNA MODIFICATION GTPASE GTPBP3"/>
    <property type="match status" value="1"/>
</dbReference>
<feature type="binding site" evidence="7">
    <location>
        <position position="248"/>
    </location>
    <ligand>
        <name>Mg(2+)</name>
        <dbReference type="ChEBI" id="CHEBI:18420"/>
    </ligand>
</feature>
<dbReference type="Proteomes" id="UP000054260">
    <property type="component" value="Unassembled WGS sequence"/>
</dbReference>
<keyword evidence="6 7" id="KW-0342">GTP-binding</keyword>
<keyword evidence="4 7" id="KW-0460">Magnesium</keyword>
<comment type="caution">
    <text evidence="11">The sequence shown here is derived from an EMBL/GenBank/DDBJ whole genome shotgun (WGS) entry which is preliminary data.</text>
</comment>
<evidence type="ECO:0000313" key="15">
    <source>
        <dbReference type="Proteomes" id="UP000264215"/>
    </source>
</evidence>